<dbReference type="Proteomes" id="UP000510645">
    <property type="component" value="Segment"/>
</dbReference>
<dbReference type="EMBL" id="MT497017">
    <property type="protein sequence ID" value="QLF85253.1"/>
    <property type="molecule type" value="Genomic_DNA"/>
</dbReference>
<evidence type="ECO:0000313" key="1">
    <source>
        <dbReference type="EMBL" id="QLF85253.1"/>
    </source>
</evidence>
<proteinExistence type="predicted"/>
<keyword evidence="2" id="KW-1185">Reference proteome</keyword>
<accession>A0A7D5FPM8</accession>
<gene>
    <name evidence="1" type="ORF">elemo79Aphanotate_59</name>
</gene>
<name>A0A7D5FPM8_9CAUD</name>
<organism evidence="1 2">
    <name type="scientific">Flavobacterium phage vB_FspP_elemoA_7-9A</name>
    <dbReference type="NCBI Taxonomy" id="2743781"/>
    <lineage>
        <taxon>Viruses</taxon>
        <taxon>Duplodnaviria</taxon>
        <taxon>Heunggongvirae</taxon>
        <taxon>Uroviricota</taxon>
        <taxon>Caudoviricetes</taxon>
        <taxon>Elemovirus</taxon>
        <taxon>Elemovirus elemoA</taxon>
    </lineage>
</organism>
<protein>
    <submittedName>
        <fullName evidence="1">Uncharacterized protein</fullName>
    </submittedName>
</protein>
<reference evidence="1 2" key="1">
    <citation type="submission" date="2020-05" db="EMBL/GenBank/DDBJ databases">
        <title>Genomics and ecology of novel Flavobacterium phages from the Baltic Sea.</title>
        <authorList>
            <person name="Hoetzinger M."/>
            <person name="Nilsson E."/>
            <person name="Holmfeldt K."/>
        </authorList>
    </citation>
    <scope>NUCLEOTIDE SEQUENCE [LARGE SCALE GENOMIC DNA]</scope>
</reference>
<evidence type="ECO:0000313" key="2">
    <source>
        <dbReference type="Proteomes" id="UP000510645"/>
    </source>
</evidence>
<sequence length="108" mass="12902">MIERFIEDFNSQIKRPNVFLFSLLLANKFKGEILVNFQSDDSMPDVVVLIGTDFYDIFGKIDDNIINVDDYTILDRLSLLQNTKFYHYTKWSFVYEENDDEMYFNDVN</sequence>